<dbReference type="AlphaFoldDB" id="A0A846WJI8"/>
<comment type="caution">
    <text evidence="4">The sequence shown here is derived from an EMBL/GenBank/DDBJ whole genome shotgun (WGS) entry which is preliminary data.</text>
</comment>
<dbReference type="PANTHER" id="PTHR44196:SF1">
    <property type="entry name" value="DEHYDROGENASE_REDUCTASE SDR FAMILY MEMBER 7B"/>
    <property type="match status" value="1"/>
</dbReference>
<evidence type="ECO:0000313" key="4">
    <source>
        <dbReference type="EMBL" id="NKY01862.1"/>
    </source>
</evidence>
<dbReference type="InterPro" id="IPR036291">
    <property type="entry name" value="NAD(P)-bd_dom_sf"/>
</dbReference>
<dbReference type="Proteomes" id="UP000563898">
    <property type="component" value="Unassembled WGS sequence"/>
</dbReference>
<comment type="similarity">
    <text evidence="1">Belongs to the short-chain dehydrogenases/reductases (SDR) family.</text>
</comment>
<gene>
    <name evidence="4" type="ORF">HGA05_09785</name>
</gene>
<dbReference type="PANTHER" id="PTHR44196">
    <property type="entry name" value="DEHYDROGENASE/REDUCTASE SDR FAMILY MEMBER 7B"/>
    <property type="match status" value="1"/>
</dbReference>
<dbReference type="PROSITE" id="PS00061">
    <property type="entry name" value="ADH_SHORT"/>
    <property type="match status" value="1"/>
</dbReference>
<evidence type="ECO:0000259" key="3">
    <source>
        <dbReference type="SMART" id="SM00822"/>
    </source>
</evidence>
<sequence length="247" mass="26385">MKLTDNTVFIPGATSGIGLGLALRLHELGNTVIIGGRRTALLDEIAAAHPGVHTVRIDTADADDITRVSTEVQQRFPETNVLIAMAGIMRPEDLTTSGFLDTAEAVVTTNILGPLRLVAAFTEFLSGRPDATIITVSSGLAFTPMVATATYSASKAAIHSFTDSLRVQLAPKGIDVLELVPPAVQTDLMPGQAQAEWAMPLEEFLDEVLSLLPDATGEILVERVKPLRHSEAQGTRRELIEQLAQLS</sequence>
<keyword evidence="2" id="KW-0560">Oxidoreductase</keyword>
<evidence type="ECO:0000256" key="1">
    <source>
        <dbReference type="ARBA" id="ARBA00006484"/>
    </source>
</evidence>
<dbReference type="EMBL" id="JAAXPC010000005">
    <property type="protein sequence ID" value="NKY01862.1"/>
    <property type="molecule type" value="Genomic_DNA"/>
</dbReference>
<dbReference type="PRINTS" id="PR00081">
    <property type="entry name" value="GDHRDH"/>
</dbReference>
<reference evidence="4 5" key="1">
    <citation type="submission" date="2020-04" db="EMBL/GenBank/DDBJ databases">
        <title>MicrobeNet Type strains.</title>
        <authorList>
            <person name="Nicholson A.C."/>
        </authorList>
    </citation>
    <scope>NUCLEOTIDE SEQUENCE [LARGE SCALE GENOMIC DNA]</scope>
    <source>
        <strain evidence="4 5">ATCC BAA-14</strain>
    </source>
</reference>
<dbReference type="Pfam" id="PF00106">
    <property type="entry name" value="adh_short"/>
    <property type="match status" value="1"/>
</dbReference>
<feature type="domain" description="Ketoreductase" evidence="3">
    <location>
        <begin position="6"/>
        <end position="180"/>
    </location>
</feature>
<evidence type="ECO:0000313" key="5">
    <source>
        <dbReference type="Proteomes" id="UP000563898"/>
    </source>
</evidence>
<dbReference type="SMART" id="SM00822">
    <property type="entry name" value="PKS_KR"/>
    <property type="match status" value="1"/>
</dbReference>
<proteinExistence type="inferred from homology"/>
<protein>
    <submittedName>
        <fullName evidence="4">SDR family NAD(P)-dependent oxidoreductase</fullName>
    </submittedName>
</protein>
<dbReference type="InterPro" id="IPR057326">
    <property type="entry name" value="KR_dom"/>
</dbReference>
<evidence type="ECO:0000256" key="2">
    <source>
        <dbReference type="ARBA" id="ARBA00023002"/>
    </source>
</evidence>
<accession>A0A846WJI8</accession>
<organism evidence="4 5">
    <name type="scientific">Gordonia polyisoprenivorans</name>
    <dbReference type="NCBI Taxonomy" id="84595"/>
    <lineage>
        <taxon>Bacteria</taxon>
        <taxon>Bacillati</taxon>
        <taxon>Actinomycetota</taxon>
        <taxon>Actinomycetes</taxon>
        <taxon>Mycobacteriales</taxon>
        <taxon>Gordoniaceae</taxon>
        <taxon>Gordonia</taxon>
    </lineage>
</organism>
<dbReference type="SUPFAM" id="SSF51735">
    <property type="entry name" value="NAD(P)-binding Rossmann-fold domains"/>
    <property type="match status" value="1"/>
</dbReference>
<dbReference type="InterPro" id="IPR002347">
    <property type="entry name" value="SDR_fam"/>
</dbReference>
<name>A0A846WJI8_9ACTN</name>
<dbReference type="RefSeq" id="WP_006370710.1">
    <property type="nucleotide sequence ID" value="NZ_JAAXPC010000005.1"/>
</dbReference>
<dbReference type="GO" id="GO:0016491">
    <property type="term" value="F:oxidoreductase activity"/>
    <property type="evidence" value="ECO:0007669"/>
    <property type="project" value="UniProtKB-KW"/>
</dbReference>
<dbReference type="GO" id="GO:0016020">
    <property type="term" value="C:membrane"/>
    <property type="evidence" value="ECO:0007669"/>
    <property type="project" value="TreeGrafter"/>
</dbReference>
<dbReference type="InterPro" id="IPR020904">
    <property type="entry name" value="Sc_DH/Rdtase_CS"/>
</dbReference>
<dbReference type="Gene3D" id="3.40.50.720">
    <property type="entry name" value="NAD(P)-binding Rossmann-like Domain"/>
    <property type="match status" value="1"/>
</dbReference>